<dbReference type="PANTHER" id="PTHR43252">
    <property type="entry name" value="TRANSCRIPTIONAL REGULATOR YQJI"/>
    <property type="match status" value="1"/>
</dbReference>
<evidence type="ECO:0000313" key="5">
    <source>
        <dbReference type="Proteomes" id="UP000734511"/>
    </source>
</evidence>
<dbReference type="Proteomes" id="UP000734511">
    <property type="component" value="Unassembled WGS sequence"/>
</dbReference>
<dbReference type="InterPro" id="IPR036388">
    <property type="entry name" value="WH-like_DNA-bd_sf"/>
</dbReference>
<dbReference type="Pfam" id="PF10400">
    <property type="entry name" value="Vir_act_alpha_C"/>
    <property type="match status" value="1"/>
</dbReference>
<evidence type="ECO:0000259" key="2">
    <source>
        <dbReference type="Pfam" id="PF03551"/>
    </source>
</evidence>
<feature type="region of interest" description="Disordered" evidence="1">
    <location>
        <begin position="185"/>
        <end position="230"/>
    </location>
</feature>
<evidence type="ECO:0000256" key="1">
    <source>
        <dbReference type="SAM" id="MobiDB-lite"/>
    </source>
</evidence>
<dbReference type="PANTHER" id="PTHR43252:SF6">
    <property type="entry name" value="NEGATIVE TRANSCRIPTION REGULATOR PADR"/>
    <property type="match status" value="1"/>
</dbReference>
<dbReference type="Gene3D" id="1.10.10.10">
    <property type="entry name" value="Winged helix-like DNA-binding domain superfamily/Winged helix DNA-binding domain"/>
    <property type="match status" value="1"/>
</dbReference>
<organism evidence="4 5">
    <name type="scientific">Actinacidiphila epipremni</name>
    <dbReference type="NCBI Taxonomy" id="2053013"/>
    <lineage>
        <taxon>Bacteria</taxon>
        <taxon>Bacillati</taxon>
        <taxon>Actinomycetota</taxon>
        <taxon>Actinomycetes</taxon>
        <taxon>Kitasatosporales</taxon>
        <taxon>Streptomycetaceae</taxon>
        <taxon>Actinacidiphila</taxon>
    </lineage>
</organism>
<feature type="domain" description="Transcription regulator PadR C-terminal" evidence="3">
    <location>
        <begin position="91"/>
        <end position="178"/>
    </location>
</feature>
<dbReference type="InterPro" id="IPR036390">
    <property type="entry name" value="WH_DNA-bd_sf"/>
</dbReference>
<dbReference type="EMBL" id="JAATEJ010000003">
    <property type="protein sequence ID" value="NJP43070.1"/>
    <property type="molecule type" value="Genomic_DNA"/>
</dbReference>
<sequence>MSIRHGLLALLERGPRYGYQLRTEFESRTGSTWPLNVGQVYTTVARLERDGLVVPAGEDEAGHALYAITEDGRDELRRWFATPVDRTSPPRDELAIKLAMAVGSPGVDVRAVIQSQRSHTIRAMQDYTRLKAQALEEAMTREPGVFDADDIAWQLVLDQMIFQAEAEARWLDHCETRLIRLAPRAAASARPDTAAAPAGESGTDDQAGSGLPQGSARNGGLRGALRRPRR</sequence>
<evidence type="ECO:0000259" key="3">
    <source>
        <dbReference type="Pfam" id="PF10400"/>
    </source>
</evidence>
<gene>
    <name evidence="4" type="ORF">HCN08_06565</name>
</gene>
<feature type="domain" description="Transcription regulator PadR N-terminal" evidence="2">
    <location>
        <begin position="7"/>
        <end position="77"/>
    </location>
</feature>
<reference evidence="4 5" key="1">
    <citation type="submission" date="2020-03" db="EMBL/GenBank/DDBJ databases">
        <title>WGS of actinomycetes isolated from Thailand.</title>
        <authorList>
            <person name="Thawai C."/>
        </authorList>
    </citation>
    <scope>NUCLEOTIDE SEQUENCE [LARGE SCALE GENOMIC DNA]</scope>
    <source>
        <strain evidence="4 5">PRB2-1</strain>
    </source>
</reference>
<accession>A0ABX0ZGY2</accession>
<feature type="compositionally biased region" description="Low complexity" evidence="1">
    <location>
        <begin position="185"/>
        <end position="198"/>
    </location>
</feature>
<protein>
    <submittedName>
        <fullName evidence="4">PadR family transcriptional regulator</fullName>
    </submittedName>
</protein>
<comment type="caution">
    <text evidence="4">The sequence shown here is derived from an EMBL/GenBank/DDBJ whole genome shotgun (WGS) entry which is preliminary data.</text>
</comment>
<proteinExistence type="predicted"/>
<keyword evidence="5" id="KW-1185">Reference proteome</keyword>
<dbReference type="Pfam" id="PF03551">
    <property type="entry name" value="PadR"/>
    <property type="match status" value="1"/>
</dbReference>
<dbReference type="InterPro" id="IPR018309">
    <property type="entry name" value="Tscrpt_reg_PadR_C"/>
</dbReference>
<dbReference type="SUPFAM" id="SSF46785">
    <property type="entry name" value="Winged helix' DNA-binding domain"/>
    <property type="match status" value="1"/>
</dbReference>
<evidence type="ECO:0000313" key="4">
    <source>
        <dbReference type="EMBL" id="NJP43070.1"/>
    </source>
</evidence>
<dbReference type="RefSeq" id="WP_167981911.1">
    <property type="nucleotide sequence ID" value="NZ_JAATEJ010000003.1"/>
</dbReference>
<name>A0ABX0ZGY2_9ACTN</name>
<dbReference type="InterPro" id="IPR005149">
    <property type="entry name" value="Tscrpt_reg_PadR_N"/>
</dbReference>